<feature type="signal peptide" evidence="1">
    <location>
        <begin position="1"/>
        <end position="21"/>
    </location>
</feature>
<keyword evidence="3" id="KW-1185">Reference proteome</keyword>
<evidence type="ECO:0000313" key="3">
    <source>
        <dbReference type="Proteomes" id="UP001278188"/>
    </source>
</evidence>
<reference evidence="2 3" key="1">
    <citation type="submission" date="2023-06" db="EMBL/GenBank/DDBJ databases">
        <title>Genomic Analysis of Acinetobacter Strains Recovered from South Australian Aquatic Samples provides Insights into the Circulation of Antibiotic Resistance determinants in the Environment.</title>
        <authorList>
            <person name="Tobin L."/>
            <person name="Jarocki V.M."/>
            <person name="Kenyon J."/>
            <person name="Drigo B."/>
            <person name="Donner E."/>
            <person name="Djordjevic S.P."/>
            <person name="Hamidian M."/>
        </authorList>
    </citation>
    <scope>NUCLEOTIDE SEQUENCE [LARGE SCALE GENOMIC DNA]</scope>
    <source>
        <strain evidence="2 3">SAAc652</strain>
    </source>
</reference>
<organism evidence="2 3">
    <name type="scientific">Acinetobacter chinensis</name>
    <dbReference type="NCBI Taxonomy" id="2004650"/>
    <lineage>
        <taxon>Bacteria</taxon>
        <taxon>Pseudomonadati</taxon>
        <taxon>Pseudomonadota</taxon>
        <taxon>Gammaproteobacteria</taxon>
        <taxon>Moraxellales</taxon>
        <taxon>Moraxellaceae</taxon>
        <taxon>Acinetobacter</taxon>
    </lineage>
</organism>
<dbReference type="EMBL" id="JASVDY010000004">
    <property type="protein sequence ID" value="MDV2469559.1"/>
    <property type="molecule type" value="Genomic_DNA"/>
</dbReference>
<comment type="caution">
    <text evidence="2">The sequence shown here is derived from an EMBL/GenBank/DDBJ whole genome shotgun (WGS) entry which is preliminary data.</text>
</comment>
<proteinExistence type="predicted"/>
<dbReference type="RefSeq" id="WP_317084355.1">
    <property type="nucleotide sequence ID" value="NZ_JASVDY010000004.1"/>
</dbReference>
<dbReference type="Proteomes" id="UP001278188">
    <property type="component" value="Unassembled WGS sequence"/>
</dbReference>
<evidence type="ECO:0000313" key="2">
    <source>
        <dbReference type="EMBL" id="MDV2469559.1"/>
    </source>
</evidence>
<sequence>MKLFKTAAVAVAVVFSAGVSAQIVYVPDFPVKKAVAETQTVTADQPAASESVQDKKAA</sequence>
<feature type="chain" id="PRO_5047219482" evidence="1">
    <location>
        <begin position="22"/>
        <end position="58"/>
    </location>
</feature>
<accession>A0ABU3WGM6</accession>
<name>A0ABU3WGM6_9GAMM</name>
<keyword evidence="1" id="KW-0732">Signal</keyword>
<evidence type="ECO:0000256" key="1">
    <source>
        <dbReference type="SAM" id="SignalP"/>
    </source>
</evidence>
<gene>
    <name evidence="2" type="ORF">QR674_11245</name>
</gene>
<protein>
    <submittedName>
        <fullName evidence="2">Uncharacterized protein</fullName>
    </submittedName>
</protein>